<name>A0AAU9PX68_9ASTR</name>
<sequence>MHVDDDDDDDDEILTHCTAEDFVHRTLKFLRVGKIGYHIQLRLLLPILPPSSYLPLLLRLDPSTLCQGLSLEAIEYRHGCDLHHLCTSPFFLLCVPYKFYSKLSVHQVINCSFINNQLKSVQHRVNHDRILGKALATIGDVLPVLATVVEVAECTTVVVVLAVTVQTLITTINLETVLNKINFSSNNSSRRGSSLDNQTTRNNSG</sequence>
<dbReference type="AlphaFoldDB" id="A0AAU9PX68"/>
<comment type="caution">
    <text evidence="1">The sequence shown here is derived from an EMBL/GenBank/DDBJ whole genome shotgun (WGS) entry which is preliminary data.</text>
</comment>
<gene>
    <name evidence="1" type="ORF">LVIROSA_LOCUS39757</name>
</gene>
<evidence type="ECO:0000313" key="1">
    <source>
        <dbReference type="EMBL" id="CAH1454587.1"/>
    </source>
</evidence>
<keyword evidence="2" id="KW-1185">Reference proteome</keyword>
<proteinExistence type="predicted"/>
<reference evidence="1 2" key="1">
    <citation type="submission" date="2022-01" db="EMBL/GenBank/DDBJ databases">
        <authorList>
            <person name="Xiong W."/>
            <person name="Schranz E."/>
        </authorList>
    </citation>
    <scope>NUCLEOTIDE SEQUENCE [LARGE SCALE GENOMIC DNA]</scope>
</reference>
<accession>A0AAU9PX68</accession>
<dbReference type="EMBL" id="CAKMRJ010005771">
    <property type="protein sequence ID" value="CAH1454587.1"/>
    <property type="molecule type" value="Genomic_DNA"/>
</dbReference>
<organism evidence="1 2">
    <name type="scientific">Lactuca virosa</name>
    <dbReference type="NCBI Taxonomy" id="75947"/>
    <lineage>
        <taxon>Eukaryota</taxon>
        <taxon>Viridiplantae</taxon>
        <taxon>Streptophyta</taxon>
        <taxon>Embryophyta</taxon>
        <taxon>Tracheophyta</taxon>
        <taxon>Spermatophyta</taxon>
        <taxon>Magnoliopsida</taxon>
        <taxon>eudicotyledons</taxon>
        <taxon>Gunneridae</taxon>
        <taxon>Pentapetalae</taxon>
        <taxon>asterids</taxon>
        <taxon>campanulids</taxon>
        <taxon>Asterales</taxon>
        <taxon>Asteraceae</taxon>
        <taxon>Cichorioideae</taxon>
        <taxon>Cichorieae</taxon>
        <taxon>Lactucinae</taxon>
        <taxon>Lactuca</taxon>
    </lineage>
</organism>
<dbReference type="Proteomes" id="UP001157418">
    <property type="component" value="Unassembled WGS sequence"/>
</dbReference>
<evidence type="ECO:0000313" key="2">
    <source>
        <dbReference type="Proteomes" id="UP001157418"/>
    </source>
</evidence>
<protein>
    <submittedName>
        <fullName evidence="1">Uncharacterized protein</fullName>
    </submittedName>
</protein>